<dbReference type="EMBL" id="LCYG01000002">
    <property type="protein sequence ID" value="KLK95048.1"/>
    <property type="molecule type" value="Genomic_DNA"/>
</dbReference>
<sequence length="153" mass="17042">MEHKDLDYLRSVADIQPKPLTRQERLDRWISLLERDPTRRLNSLGEIEYKPPAERALVREDNSPLTVAYDDPILRTDGLESDKLGDAMRYFGLSDGQAHYALCSCLSGQVAESGTFARRLRNVTGDVAWQQAIGAWALAGLAVGLPAIVYLLS</sequence>
<name>A0A0H1RIL9_9HYPH</name>
<dbReference type="STRING" id="1225564.AA309_00165"/>
<gene>
    <name evidence="2" type="ORF">AA309_00165</name>
</gene>
<dbReference type="AlphaFoldDB" id="A0A0H1RIL9"/>
<evidence type="ECO:0000313" key="2">
    <source>
        <dbReference type="EMBL" id="KLK95048.1"/>
    </source>
</evidence>
<comment type="caution">
    <text evidence="2">The sequence shown here is derived from an EMBL/GenBank/DDBJ whole genome shotgun (WGS) entry which is preliminary data.</text>
</comment>
<keyword evidence="1" id="KW-0812">Transmembrane</keyword>
<keyword evidence="1" id="KW-0472">Membrane</keyword>
<proteinExistence type="predicted"/>
<dbReference type="RefSeq" id="WP_047186961.1">
    <property type="nucleotide sequence ID" value="NZ_LCYG01000002.1"/>
</dbReference>
<evidence type="ECO:0000313" key="3">
    <source>
        <dbReference type="Proteomes" id="UP000035489"/>
    </source>
</evidence>
<evidence type="ECO:0000256" key="1">
    <source>
        <dbReference type="SAM" id="Phobius"/>
    </source>
</evidence>
<protein>
    <submittedName>
        <fullName evidence="2">Uncharacterized protein</fullName>
    </submittedName>
</protein>
<dbReference type="Proteomes" id="UP000035489">
    <property type="component" value="Unassembled WGS sequence"/>
</dbReference>
<feature type="transmembrane region" description="Helical" evidence="1">
    <location>
        <begin position="133"/>
        <end position="152"/>
    </location>
</feature>
<keyword evidence="3" id="KW-1185">Reference proteome</keyword>
<dbReference type="PATRIC" id="fig|1225564.3.peg.2219"/>
<reference evidence="2 3" key="1">
    <citation type="submission" date="2015-05" db="EMBL/GenBank/DDBJ databases">
        <title>Draft genome sequence of Microvirga vignae strain BR3299, a novel nitrogen fixing bacteria isolated from Brazil semi-aired region.</title>
        <authorList>
            <person name="Zilli J.E."/>
            <person name="Passos S.R."/>
            <person name="Leite J."/>
            <person name="Baldani J.I."/>
            <person name="Xavier G.R."/>
            <person name="Rumjaneck N.G."/>
            <person name="Simoes-Araujo J.L."/>
        </authorList>
    </citation>
    <scope>NUCLEOTIDE SEQUENCE [LARGE SCALE GENOMIC DNA]</scope>
    <source>
        <strain evidence="2 3">BR3299</strain>
    </source>
</reference>
<keyword evidence="1" id="KW-1133">Transmembrane helix</keyword>
<organism evidence="2 3">
    <name type="scientific">Microvirga vignae</name>
    <dbReference type="NCBI Taxonomy" id="1225564"/>
    <lineage>
        <taxon>Bacteria</taxon>
        <taxon>Pseudomonadati</taxon>
        <taxon>Pseudomonadota</taxon>
        <taxon>Alphaproteobacteria</taxon>
        <taxon>Hyphomicrobiales</taxon>
        <taxon>Methylobacteriaceae</taxon>
        <taxon>Microvirga</taxon>
    </lineage>
</organism>
<accession>A0A0H1RIL9</accession>